<evidence type="ECO:0000313" key="8">
    <source>
        <dbReference type="EMBL" id="GKT36198.1"/>
    </source>
</evidence>
<comment type="subcellular location">
    <subcellularLocation>
        <location evidence="1">Membrane</location>
        <topology evidence="1">Multi-pass membrane protein</topology>
    </subcellularLocation>
</comment>
<keyword evidence="9" id="KW-1185">Reference proteome</keyword>
<feature type="transmembrane region" description="Helical" evidence="6">
    <location>
        <begin position="236"/>
        <end position="253"/>
    </location>
</feature>
<protein>
    <recommendedName>
        <fullName evidence="7">Amino acid transporter transmembrane domain-containing protein</fullName>
    </recommendedName>
</protein>
<accession>A0ABQ5KUS0</accession>
<feature type="transmembrane region" description="Helical" evidence="6">
    <location>
        <begin position="165"/>
        <end position="185"/>
    </location>
</feature>
<evidence type="ECO:0000256" key="5">
    <source>
        <dbReference type="SAM" id="MobiDB-lite"/>
    </source>
</evidence>
<name>A0ABQ5KUS0_9EUKA</name>
<dbReference type="Pfam" id="PF01490">
    <property type="entry name" value="Aa_trans"/>
    <property type="match status" value="1"/>
</dbReference>
<keyword evidence="2 6" id="KW-0812">Transmembrane</keyword>
<evidence type="ECO:0000256" key="1">
    <source>
        <dbReference type="ARBA" id="ARBA00004141"/>
    </source>
</evidence>
<evidence type="ECO:0000256" key="2">
    <source>
        <dbReference type="ARBA" id="ARBA00022692"/>
    </source>
</evidence>
<evidence type="ECO:0000256" key="6">
    <source>
        <dbReference type="SAM" id="Phobius"/>
    </source>
</evidence>
<gene>
    <name evidence="8" type="ORF">ADUPG1_009208</name>
</gene>
<dbReference type="Proteomes" id="UP001057375">
    <property type="component" value="Unassembled WGS sequence"/>
</dbReference>
<feature type="region of interest" description="Disordered" evidence="5">
    <location>
        <begin position="370"/>
        <end position="391"/>
    </location>
</feature>
<feature type="transmembrane region" description="Helical" evidence="6">
    <location>
        <begin position="455"/>
        <end position="477"/>
    </location>
</feature>
<feature type="domain" description="Amino acid transporter transmembrane" evidence="7">
    <location>
        <begin position="46"/>
        <end position="512"/>
    </location>
</feature>
<keyword evidence="3 6" id="KW-1133">Transmembrane helix</keyword>
<evidence type="ECO:0000259" key="7">
    <source>
        <dbReference type="Pfam" id="PF01490"/>
    </source>
</evidence>
<evidence type="ECO:0000313" key="9">
    <source>
        <dbReference type="Proteomes" id="UP001057375"/>
    </source>
</evidence>
<dbReference type="InterPro" id="IPR013057">
    <property type="entry name" value="AA_transpt_TM"/>
</dbReference>
<feature type="transmembrane region" description="Helical" evidence="6">
    <location>
        <begin position="78"/>
        <end position="101"/>
    </location>
</feature>
<reference evidence="8" key="1">
    <citation type="submission" date="2022-03" db="EMBL/GenBank/DDBJ databases">
        <title>Draft genome sequence of Aduncisulcus paluster, a free-living microaerophilic Fornicata.</title>
        <authorList>
            <person name="Yuyama I."/>
            <person name="Kume K."/>
            <person name="Tamura T."/>
            <person name="Inagaki Y."/>
            <person name="Hashimoto T."/>
        </authorList>
    </citation>
    <scope>NUCLEOTIDE SEQUENCE</scope>
    <source>
        <strain evidence="8">NY0171</strain>
    </source>
</reference>
<keyword evidence="4 6" id="KW-0472">Membrane</keyword>
<feature type="transmembrane region" description="Helical" evidence="6">
    <location>
        <begin position="484"/>
        <end position="508"/>
    </location>
</feature>
<comment type="caution">
    <text evidence="8">The sequence shown here is derived from an EMBL/GenBank/DDBJ whole genome shotgun (WGS) entry which is preliminary data.</text>
</comment>
<dbReference type="EMBL" id="BQXS01011162">
    <property type="protein sequence ID" value="GKT36198.1"/>
    <property type="molecule type" value="Genomic_DNA"/>
</dbReference>
<sequence length="516" mass="56209">MYSRSPSVSPLDDARQTYFPISDSRGASPQLTMSPSPAVRRSLLVKSSVLASTFNLSNSITGSGILSLPYAFKLTGLVLGIIILLVVALSSMFTYDVLIVASEFTGATSYRGVAERLYGKNIGLLAEIFVGFFTLSGLCSFPLIIGDYTTDIVADMFDTSDDPWWSRRRFLIIISCVFILLPLSMAKSIDFLRFSSFFAILCVVICVFIVITYGIQCACGTEPYGSGEIVLFEANIGVARAISLCALSYAAHFNVQRIYLELDERSVPKMRKVLINTAIIVSSLYFSMSISGYSVFRDDTASNILNSFPAGYLAADIARIALFVTLCFSFPLVQFSFRGTIIELFFSKEQKKDQQKDKAGSITVQDLATSTPSVVTSDESKPPLDNQLMPSDDELITSPASEQPVELLGDDEDDISGVPFGEVQEPSLAIKRVISFFIVAFATGVAMLVDDLGILFSIVGSLFGTAVVFVFPGFFLVAIERRRWVQVIGIILIVFGIVCGLLGFISTISDIINGND</sequence>
<feature type="transmembrane region" description="Helical" evidence="6">
    <location>
        <begin position="122"/>
        <end position="145"/>
    </location>
</feature>
<organism evidence="8 9">
    <name type="scientific">Aduncisulcus paluster</name>
    <dbReference type="NCBI Taxonomy" id="2918883"/>
    <lineage>
        <taxon>Eukaryota</taxon>
        <taxon>Metamonada</taxon>
        <taxon>Carpediemonas-like organisms</taxon>
        <taxon>Aduncisulcus</taxon>
    </lineage>
</organism>
<feature type="transmembrane region" description="Helical" evidence="6">
    <location>
        <begin position="197"/>
        <end position="216"/>
    </location>
</feature>
<feature type="transmembrane region" description="Helical" evidence="6">
    <location>
        <begin position="433"/>
        <end position="449"/>
    </location>
</feature>
<evidence type="ECO:0000256" key="3">
    <source>
        <dbReference type="ARBA" id="ARBA00022989"/>
    </source>
</evidence>
<feature type="transmembrane region" description="Helical" evidence="6">
    <location>
        <begin position="316"/>
        <end position="337"/>
    </location>
</feature>
<proteinExistence type="predicted"/>
<evidence type="ECO:0000256" key="4">
    <source>
        <dbReference type="ARBA" id="ARBA00023136"/>
    </source>
</evidence>
<dbReference type="PANTHER" id="PTHR22950">
    <property type="entry name" value="AMINO ACID TRANSPORTER"/>
    <property type="match status" value="1"/>
</dbReference>
<feature type="transmembrane region" description="Helical" evidence="6">
    <location>
        <begin position="273"/>
        <end position="296"/>
    </location>
</feature>